<accession>A0A345UHT5</accession>
<evidence type="ECO:0000313" key="2">
    <source>
        <dbReference type="EMBL" id="AXJ00037.1"/>
    </source>
</evidence>
<sequence>MLSRALFFLTFTLALSGLFPLHAQTGQASGSFFGVNSGSAGTSFSPELHFYGAFRPVFTHVETTERDGSSGTVSALNARLHLGSRLDVTPDFWLQTRLAVRVASNQNNFRFIFEDHTPGSGSYPAGTATFDELFAAFNLTPSLHLRAGRFQARYPLAGFIPKGMDRYYGANLSIGHTDGLWLRWDAHRDWRLHGVVSHNGSRGSTHAGRSPMNFQDDAARLSWFFNAEHRNTSGLWVQRELSISHTSNVIPEDGSLQNYTAVTARAMLRLPVQTRSGEFWAGTELGVVPNAPGIETVTPGIRNDRSFITGAAVSWQVSAYANEVLPGHLFGVLYGETEPHWLVSSSFSGNTTMAEFRHRFILSDTLNFEWRIRYRTDLYRPSTSDQSRQIADFYARFTYRF</sequence>
<name>A0A345UHT5_9BACT</name>
<evidence type="ECO:0008006" key="4">
    <source>
        <dbReference type="Google" id="ProtNLM"/>
    </source>
</evidence>
<evidence type="ECO:0000256" key="1">
    <source>
        <dbReference type="SAM" id="SignalP"/>
    </source>
</evidence>
<feature type="chain" id="PRO_5016806382" description="Porin" evidence="1">
    <location>
        <begin position="24"/>
        <end position="401"/>
    </location>
</feature>
<dbReference type="Proteomes" id="UP000254808">
    <property type="component" value="Chromosome"/>
</dbReference>
<gene>
    <name evidence="2" type="ORF">CYPRO_0754</name>
</gene>
<keyword evidence="3" id="KW-1185">Reference proteome</keyword>
<proteinExistence type="predicted"/>
<reference evidence="2 3" key="1">
    <citation type="submission" date="2018-03" db="EMBL/GenBank/DDBJ databases">
        <title>Phenotypic and genomic properties of Cyclonatronum proteinivorum gen. nov., sp. nov., a haloalkaliphilic bacteroidete from soda lakes possessing Na+-translocating rhodopsin.</title>
        <authorList>
            <person name="Toshchakov S.V."/>
            <person name="Korzhenkov A."/>
            <person name="Samarov N.I."/>
            <person name="Kublanov I.V."/>
            <person name="Muntyan M.S."/>
            <person name="Sorokin D.Y."/>
        </authorList>
    </citation>
    <scope>NUCLEOTIDE SEQUENCE [LARGE SCALE GENOMIC DNA]</scope>
    <source>
        <strain evidence="2 3">Omega</strain>
    </source>
</reference>
<dbReference type="KEGG" id="cprv:CYPRO_0754"/>
<evidence type="ECO:0000313" key="3">
    <source>
        <dbReference type="Proteomes" id="UP000254808"/>
    </source>
</evidence>
<dbReference type="AlphaFoldDB" id="A0A345UHT5"/>
<keyword evidence="1" id="KW-0732">Signal</keyword>
<organism evidence="2 3">
    <name type="scientific">Cyclonatronum proteinivorum</name>
    <dbReference type="NCBI Taxonomy" id="1457365"/>
    <lineage>
        <taxon>Bacteria</taxon>
        <taxon>Pseudomonadati</taxon>
        <taxon>Balneolota</taxon>
        <taxon>Balneolia</taxon>
        <taxon>Balneolales</taxon>
        <taxon>Cyclonatronaceae</taxon>
        <taxon>Cyclonatronum</taxon>
    </lineage>
</organism>
<protein>
    <recommendedName>
        <fullName evidence="4">Porin</fullName>
    </recommendedName>
</protein>
<feature type="signal peptide" evidence="1">
    <location>
        <begin position="1"/>
        <end position="23"/>
    </location>
</feature>
<dbReference type="EMBL" id="CP027806">
    <property type="protein sequence ID" value="AXJ00037.1"/>
    <property type="molecule type" value="Genomic_DNA"/>
</dbReference>
<dbReference type="OrthoDB" id="6018076at2"/>
<dbReference type="RefSeq" id="WP_114983349.1">
    <property type="nucleotide sequence ID" value="NZ_CP027806.1"/>
</dbReference>